<evidence type="ECO:0000313" key="2">
    <source>
        <dbReference type="Proteomes" id="UP000250163"/>
    </source>
</evidence>
<dbReference type="RefSeq" id="WP_112713652.1">
    <property type="nucleotide sequence ID" value="NZ_LS483250.1"/>
</dbReference>
<gene>
    <name evidence="1" type="ORF">MORIYA_1365</name>
</gene>
<sequence length="128" mass="14412">MKRILAPVENVRSALHSLGIDEEKADWIIDLFECVDAGRSDALALPNFHFNLYGTLEPEDVMITAFAFWQSVVACSDTNSTEEQIALGAIRSVYFMAQGFALTKLVACIELWWEKTLDIHNTTIWMVA</sequence>
<dbReference type="Proteomes" id="UP000250163">
    <property type="component" value="Chromosome MORIYA"/>
</dbReference>
<protein>
    <submittedName>
        <fullName evidence="1">Uncharacterized protein</fullName>
    </submittedName>
</protein>
<name>A0A330LME3_9GAMM</name>
<proteinExistence type="predicted"/>
<dbReference type="AlphaFoldDB" id="A0A330LME3"/>
<reference evidence="2" key="1">
    <citation type="submission" date="2018-05" db="EMBL/GenBank/DDBJ databases">
        <authorList>
            <person name="Cea G.-C."/>
            <person name="William W."/>
        </authorList>
    </citation>
    <scope>NUCLEOTIDE SEQUENCE [LARGE SCALE GENOMIC DNA]</scope>
    <source>
        <strain evidence="2">DB21MT 5</strain>
    </source>
</reference>
<evidence type="ECO:0000313" key="1">
    <source>
        <dbReference type="EMBL" id="SQD77843.1"/>
    </source>
</evidence>
<dbReference type="OrthoDB" id="6399433at2"/>
<dbReference type="KEGG" id="mya:MORIYA_1365"/>
<organism evidence="1 2">
    <name type="scientific">Moritella yayanosii</name>
    <dbReference type="NCBI Taxonomy" id="69539"/>
    <lineage>
        <taxon>Bacteria</taxon>
        <taxon>Pseudomonadati</taxon>
        <taxon>Pseudomonadota</taxon>
        <taxon>Gammaproteobacteria</taxon>
        <taxon>Alteromonadales</taxon>
        <taxon>Moritellaceae</taxon>
        <taxon>Moritella</taxon>
    </lineage>
</organism>
<dbReference type="EMBL" id="LS483250">
    <property type="protein sequence ID" value="SQD77843.1"/>
    <property type="molecule type" value="Genomic_DNA"/>
</dbReference>
<accession>A0A330LME3</accession>
<keyword evidence="2" id="KW-1185">Reference proteome</keyword>